<dbReference type="OrthoDB" id="435754at2759"/>
<dbReference type="Proteomes" id="UP000319160">
    <property type="component" value="Unassembled WGS sequence"/>
</dbReference>
<name>A0A553HYI4_9PEZI</name>
<dbReference type="SUPFAM" id="SSF55895">
    <property type="entry name" value="Ribonuclease Rh-like"/>
    <property type="match status" value="1"/>
</dbReference>
<evidence type="ECO:0000256" key="1">
    <source>
        <dbReference type="ARBA" id="ARBA00007469"/>
    </source>
</evidence>
<dbReference type="InterPro" id="IPR001568">
    <property type="entry name" value="RNase_T2-like"/>
</dbReference>
<organism evidence="7 8">
    <name type="scientific">Xylaria flabelliformis</name>
    <dbReference type="NCBI Taxonomy" id="2512241"/>
    <lineage>
        <taxon>Eukaryota</taxon>
        <taxon>Fungi</taxon>
        <taxon>Dikarya</taxon>
        <taxon>Ascomycota</taxon>
        <taxon>Pezizomycotina</taxon>
        <taxon>Sordariomycetes</taxon>
        <taxon>Xylariomycetidae</taxon>
        <taxon>Xylariales</taxon>
        <taxon>Xylariaceae</taxon>
        <taxon>Xylaria</taxon>
    </lineage>
</organism>
<keyword evidence="8" id="KW-1185">Reference proteome</keyword>
<keyword evidence="3" id="KW-0378">Hydrolase</keyword>
<dbReference type="EC" id="4.6.1.19" evidence="2"/>
<dbReference type="InterPro" id="IPR036430">
    <property type="entry name" value="RNase_T2-like_sf"/>
</dbReference>
<keyword evidence="3" id="KW-0540">Nuclease</keyword>
<reference evidence="8" key="1">
    <citation type="submission" date="2019-06" db="EMBL/GenBank/DDBJ databases">
        <title>Draft genome sequence of the griseofulvin-producing fungus Xylaria cubensis strain G536.</title>
        <authorList>
            <person name="Mead M.E."/>
            <person name="Raja H.A."/>
            <person name="Steenwyk J.L."/>
            <person name="Knowles S.L."/>
            <person name="Oberlies N.H."/>
            <person name="Rokas A."/>
        </authorList>
    </citation>
    <scope>NUCLEOTIDE SEQUENCE [LARGE SCALE GENOMIC DNA]</scope>
    <source>
        <strain evidence="8">G536</strain>
    </source>
</reference>
<feature type="active site" evidence="5">
    <location>
        <position position="183"/>
    </location>
</feature>
<dbReference type="GO" id="GO:0005576">
    <property type="term" value="C:extracellular region"/>
    <property type="evidence" value="ECO:0007669"/>
    <property type="project" value="TreeGrafter"/>
</dbReference>
<dbReference type="GO" id="GO:0006401">
    <property type="term" value="P:RNA catabolic process"/>
    <property type="evidence" value="ECO:0007669"/>
    <property type="project" value="TreeGrafter"/>
</dbReference>
<dbReference type="PROSITE" id="PS00530">
    <property type="entry name" value="RNASE_T2_1"/>
    <property type="match status" value="1"/>
</dbReference>
<protein>
    <recommendedName>
        <fullName evidence="2">ribonuclease T2</fullName>
        <ecNumber evidence="2">4.6.1.19</ecNumber>
    </recommendedName>
</protein>
<evidence type="ECO:0000256" key="4">
    <source>
        <dbReference type="ARBA" id="ARBA00023157"/>
    </source>
</evidence>
<dbReference type="EMBL" id="VFLP01000032">
    <property type="protein sequence ID" value="TRX93011.1"/>
    <property type="molecule type" value="Genomic_DNA"/>
</dbReference>
<comment type="similarity">
    <text evidence="1 6">Belongs to the RNase T2 family.</text>
</comment>
<sequence length="472" mass="51725">MAPTISLRSVLTYANNLVSQVPLLNGIPNVIPSVFGPGHISASQPTSYETHHDEQPSFNGVTPYDPLSGAPSCPLDGPVSCSNQSAADSCCFIYPGGRLLLTQFWDEEIHVDGGEQDWTLHGLWPDLCDGSYDQYCGMTPRFNNITAVLEHYDQGELMDSMNRYWIANYGTNEHLWAHEYNKHGTCINTLAPSCYGESYTPGLEVVDYFVRAFGLFRMLDTYYALQRVGIEPDSHKTYALADIQAALEEFSGSRVILKCSRHGVLHEAWYVWFVKGSLQSERREETAKHVRENGDSDHTLMNTEKTQSAGRNKAEGFKKEAVWQFFLAPFKSTNNEILHRYPSPSYTPPPSLESCSLKQKDIPGVSQHTYRLATDSAAVVVSGTDGAAARGDDDEDAISALDLESKLVNHRKDGGVPYNVSAARVASKSVAAAGLADRKSSDRGAELRTAGADGALASNDILDRAGEGWGRG</sequence>
<evidence type="ECO:0000313" key="8">
    <source>
        <dbReference type="Proteomes" id="UP000319160"/>
    </source>
</evidence>
<dbReference type="Pfam" id="PF00445">
    <property type="entry name" value="Ribonuclease_T2"/>
    <property type="match status" value="1"/>
</dbReference>
<gene>
    <name evidence="7" type="ORF">FHL15_006149</name>
</gene>
<keyword evidence="3" id="KW-0255">Endonuclease</keyword>
<accession>A0A553HYI4</accession>
<evidence type="ECO:0000313" key="7">
    <source>
        <dbReference type="EMBL" id="TRX93011.1"/>
    </source>
</evidence>
<dbReference type="GO" id="GO:0003723">
    <property type="term" value="F:RNA binding"/>
    <property type="evidence" value="ECO:0007669"/>
    <property type="project" value="InterPro"/>
</dbReference>
<dbReference type="AlphaFoldDB" id="A0A553HYI4"/>
<dbReference type="PANTHER" id="PTHR11240">
    <property type="entry name" value="RIBONUCLEASE T2"/>
    <property type="match status" value="1"/>
</dbReference>
<dbReference type="Gene3D" id="3.90.730.10">
    <property type="entry name" value="Ribonuclease T2-like"/>
    <property type="match status" value="1"/>
</dbReference>
<dbReference type="GO" id="GO:0033897">
    <property type="term" value="F:ribonuclease T2 activity"/>
    <property type="evidence" value="ECO:0007669"/>
    <property type="project" value="UniProtKB-EC"/>
</dbReference>
<feature type="active site" evidence="5">
    <location>
        <position position="121"/>
    </location>
</feature>
<evidence type="ECO:0000256" key="6">
    <source>
        <dbReference type="RuleBase" id="RU004328"/>
    </source>
</evidence>
<dbReference type="CDD" id="cd01061">
    <property type="entry name" value="RNase_T2_euk"/>
    <property type="match status" value="1"/>
</dbReference>
<dbReference type="InterPro" id="IPR033130">
    <property type="entry name" value="RNase_T2_His_AS_2"/>
</dbReference>
<keyword evidence="4" id="KW-1015">Disulfide bond</keyword>
<feature type="active site" evidence="5">
    <location>
        <position position="179"/>
    </location>
</feature>
<dbReference type="PROSITE" id="PS00531">
    <property type="entry name" value="RNASE_T2_2"/>
    <property type="match status" value="1"/>
</dbReference>
<dbReference type="InterPro" id="IPR033697">
    <property type="entry name" value="Ribonuclease_T2_eukaryotic"/>
</dbReference>
<evidence type="ECO:0000256" key="3">
    <source>
        <dbReference type="ARBA" id="ARBA00022759"/>
    </source>
</evidence>
<comment type="caution">
    <text evidence="7">The sequence shown here is derived from an EMBL/GenBank/DDBJ whole genome shotgun (WGS) entry which is preliminary data.</text>
</comment>
<dbReference type="InterPro" id="IPR018188">
    <property type="entry name" value="RNase_T2_His_AS_1"/>
</dbReference>
<proteinExistence type="inferred from homology"/>
<evidence type="ECO:0000256" key="2">
    <source>
        <dbReference type="ARBA" id="ARBA00012571"/>
    </source>
</evidence>
<dbReference type="PANTHER" id="PTHR11240:SF22">
    <property type="entry name" value="RIBONUCLEASE T2"/>
    <property type="match status" value="1"/>
</dbReference>
<evidence type="ECO:0000256" key="5">
    <source>
        <dbReference type="PIRSR" id="PIRSR633697-1"/>
    </source>
</evidence>